<dbReference type="InterPro" id="IPR013783">
    <property type="entry name" value="Ig-like_fold"/>
</dbReference>
<feature type="non-terminal residue" evidence="1">
    <location>
        <position position="227"/>
    </location>
</feature>
<dbReference type="EMBL" id="CAJVPV010002875">
    <property type="protein sequence ID" value="CAG8538237.1"/>
    <property type="molecule type" value="Genomic_DNA"/>
</dbReference>
<dbReference type="Gene3D" id="2.60.40.10">
    <property type="entry name" value="Immunoglobulins"/>
    <property type="match status" value="1"/>
</dbReference>
<dbReference type="GO" id="GO:0030246">
    <property type="term" value="F:carbohydrate binding"/>
    <property type="evidence" value="ECO:0007669"/>
    <property type="project" value="InterPro"/>
</dbReference>
<reference evidence="1" key="1">
    <citation type="submission" date="2021-06" db="EMBL/GenBank/DDBJ databases">
        <authorList>
            <person name="Kallberg Y."/>
            <person name="Tangrot J."/>
            <person name="Rosling A."/>
        </authorList>
    </citation>
    <scope>NUCLEOTIDE SEQUENCE</scope>
    <source>
        <strain evidence="1">CL551</strain>
    </source>
</reference>
<dbReference type="AlphaFoldDB" id="A0A9N9FI85"/>
<evidence type="ECO:0000313" key="1">
    <source>
        <dbReference type="EMBL" id="CAG8538237.1"/>
    </source>
</evidence>
<sequence length="227" mass="26527">MSSWHIPNDNEGVYADGICEITFHVHMPNRFDRSLQPLVLGSVRELGTWCYPVVKLRQNDTNSTYWFSDPVKICIKDHPIYYKYALYLPKKDQSLFDILGDNVLGSSTIVMEGNSEPCNRLLSYRGFQYDVWKTNDAKKLYSPDLNKDYKFVDVVYESVTSENIKEKIMEFQMLLKYHPSLTADAVDMALIRNLVATSREDYQRIFICFLLAYHIYVAQERMGNQTR</sequence>
<proteinExistence type="predicted"/>
<dbReference type="SUPFAM" id="SSF49452">
    <property type="entry name" value="Starch-binding domain-like"/>
    <property type="match status" value="1"/>
</dbReference>
<dbReference type="InterPro" id="IPR013784">
    <property type="entry name" value="Carb-bd-like_fold"/>
</dbReference>
<dbReference type="Proteomes" id="UP000789342">
    <property type="component" value="Unassembled WGS sequence"/>
</dbReference>
<protein>
    <submittedName>
        <fullName evidence="1">13244_t:CDS:1</fullName>
    </submittedName>
</protein>
<evidence type="ECO:0000313" key="2">
    <source>
        <dbReference type="Proteomes" id="UP000789342"/>
    </source>
</evidence>
<accession>A0A9N9FI85</accession>
<dbReference type="OrthoDB" id="2447297at2759"/>
<comment type="caution">
    <text evidence="1">The sequence shown here is derived from an EMBL/GenBank/DDBJ whole genome shotgun (WGS) entry which is preliminary data.</text>
</comment>
<organism evidence="1 2">
    <name type="scientific">Acaulospora morrowiae</name>
    <dbReference type="NCBI Taxonomy" id="94023"/>
    <lineage>
        <taxon>Eukaryota</taxon>
        <taxon>Fungi</taxon>
        <taxon>Fungi incertae sedis</taxon>
        <taxon>Mucoromycota</taxon>
        <taxon>Glomeromycotina</taxon>
        <taxon>Glomeromycetes</taxon>
        <taxon>Diversisporales</taxon>
        <taxon>Acaulosporaceae</taxon>
        <taxon>Acaulospora</taxon>
    </lineage>
</organism>
<name>A0A9N9FI85_9GLOM</name>
<keyword evidence="2" id="KW-1185">Reference proteome</keyword>
<gene>
    <name evidence="1" type="ORF">AMORRO_LOCUS4999</name>
</gene>